<proteinExistence type="predicted"/>
<organism evidence="3 4">
    <name type="scientific">Lentinula lateritia</name>
    <dbReference type="NCBI Taxonomy" id="40482"/>
    <lineage>
        <taxon>Eukaryota</taxon>
        <taxon>Fungi</taxon>
        <taxon>Dikarya</taxon>
        <taxon>Basidiomycota</taxon>
        <taxon>Agaricomycotina</taxon>
        <taxon>Agaricomycetes</taxon>
        <taxon>Agaricomycetidae</taxon>
        <taxon>Agaricales</taxon>
        <taxon>Marasmiineae</taxon>
        <taxon>Omphalotaceae</taxon>
        <taxon>Lentinula</taxon>
    </lineage>
</organism>
<sequence>MLFHPVYLILGVLSAVYAAPFNTATESGLDSRAPTLITRSQGGLIHTNGNTDHPQTNGHIQEPVTNGHSTASLQKFEVWFSGMRKPSDPSTPPGVSSEIELDVVSGMKKKTPMIAVYNFFFSVRHCVDELVWYLLHLQNMYTHQSKDTGWRALSSDESTQSKNQSLLWVLSLLGSALKCSEPLLAI</sequence>
<reference evidence="3" key="1">
    <citation type="submission" date="2022-08" db="EMBL/GenBank/DDBJ databases">
        <title>A Global Phylogenomic Analysis of the Shiitake Genus Lentinula.</title>
        <authorList>
            <consortium name="DOE Joint Genome Institute"/>
            <person name="Sierra-Patev S."/>
            <person name="Min B."/>
            <person name="Naranjo-Ortiz M."/>
            <person name="Looney B."/>
            <person name="Konkel Z."/>
            <person name="Slot J.C."/>
            <person name="Sakamoto Y."/>
            <person name="Steenwyk J.L."/>
            <person name="Rokas A."/>
            <person name="Carro J."/>
            <person name="Camarero S."/>
            <person name="Ferreira P."/>
            <person name="Molpeceres G."/>
            <person name="Ruiz-Duenas F.J."/>
            <person name="Serrano A."/>
            <person name="Henrissat B."/>
            <person name="Drula E."/>
            <person name="Hughes K.W."/>
            <person name="Mata J.L."/>
            <person name="Ishikawa N.K."/>
            <person name="Vargas-Isla R."/>
            <person name="Ushijima S."/>
            <person name="Smith C.A."/>
            <person name="Ahrendt S."/>
            <person name="Andreopoulos W."/>
            <person name="He G."/>
            <person name="Labutti K."/>
            <person name="Lipzen A."/>
            <person name="Ng V."/>
            <person name="Riley R."/>
            <person name="Sandor L."/>
            <person name="Barry K."/>
            <person name="Martinez A.T."/>
            <person name="Xiao Y."/>
            <person name="Gibbons J.G."/>
            <person name="Terashima K."/>
            <person name="Grigoriev I.V."/>
            <person name="Hibbett D.S."/>
        </authorList>
    </citation>
    <scope>NUCLEOTIDE SEQUENCE</scope>
    <source>
        <strain evidence="3">RHP3577 ss4</strain>
    </source>
</reference>
<feature type="signal peptide" evidence="2">
    <location>
        <begin position="1"/>
        <end position="18"/>
    </location>
</feature>
<accession>A0ABQ8UWJ0</accession>
<evidence type="ECO:0000256" key="2">
    <source>
        <dbReference type="SAM" id="SignalP"/>
    </source>
</evidence>
<keyword evidence="2" id="KW-0732">Signal</keyword>
<dbReference type="Proteomes" id="UP001150217">
    <property type="component" value="Unassembled WGS sequence"/>
</dbReference>
<evidence type="ECO:0000313" key="4">
    <source>
        <dbReference type="Proteomes" id="UP001150217"/>
    </source>
</evidence>
<evidence type="ECO:0000313" key="3">
    <source>
        <dbReference type="EMBL" id="KAJ4463932.1"/>
    </source>
</evidence>
<evidence type="ECO:0000256" key="1">
    <source>
        <dbReference type="SAM" id="MobiDB-lite"/>
    </source>
</evidence>
<feature type="chain" id="PRO_5045792085" evidence="2">
    <location>
        <begin position="19"/>
        <end position="186"/>
    </location>
</feature>
<feature type="region of interest" description="Disordered" evidence="1">
    <location>
        <begin position="42"/>
        <end position="66"/>
    </location>
</feature>
<gene>
    <name evidence="3" type="ORF">C8R41DRAFT_937878</name>
</gene>
<comment type="caution">
    <text evidence="3">The sequence shown here is derived from an EMBL/GenBank/DDBJ whole genome shotgun (WGS) entry which is preliminary data.</text>
</comment>
<protein>
    <submittedName>
        <fullName evidence="3">Uncharacterized protein</fullName>
    </submittedName>
</protein>
<name>A0ABQ8UWJ0_9AGAR</name>
<dbReference type="EMBL" id="JANVFT010000150">
    <property type="protein sequence ID" value="KAJ4463932.1"/>
    <property type="molecule type" value="Genomic_DNA"/>
</dbReference>
<keyword evidence="4" id="KW-1185">Reference proteome</keyword>